<dbReference type="RefSeq" id="WP_011462871.1">
    <property type="nucleotide sequence ID" value="NC_007908.1"/>
</dbReference>
<evidence type="ECO:0008006" key="3">
    <source>
        <dbReference type="Google" id="ProtNLM"/>
    </source>
</evidence>
<sequence length="168" mass="17628">MQRRTWLKLGAVSATVLILAGGATALLQPGLRQGRLTPGAQDVFTSVARAILDSTLPTEPAQAQAALTGLVPRIDALVQALPPHAQAELSQLLGLLGTGLGRRTLAGLAPDWRSASVAEVQQALQSMRSSRLGLRLQSYQALHDIVGAAYFSDASTWPTLGYPGPLTI</sequence>
<reference evidence="2" key="1">
    <citation type="submission" date="2006-02" db="EMBL/GenBank/DDBJ databases">
        <title>Complete sequence of chromosome of Rhodoferax ferrireducens DSM 15236.</title>
        <authorList>
            <person name="Copeland A."/>
            <person name="Lucas S."/>
            <person name="Lapidus A."/>
            <person name="Barry K."/>
            <person name="Detter J.C."/>
            <person name="Glavina del Rio T."/>
            <person name="Hammon N."/>
            <person name="Israni S."/>
            <person name="Pitluck S."/>
            <person name="Brettin T."/>
            <person name="Bruce D."/>
            <person name="Han C."/>
            <person name="Tapia R."/>
            <person name="Gilna P."/>
            <person name="Kiss H."/>
            <person name="Schmutz J."/>
            <person name="Larimer F."/>
            <person name="Land M."/>
            <person name="Kyrpides N."/>
            <person name="Ivanova N."/>
            <person name="Richardson P."/>
        </authorList>
    </citation>
    <scope>NUCLEOTIDE SEQUENCE [LARGE SCALE GENOMIC DNA]</scope>
    <source>
        <strain evidence="2">ATCC BAA-621 / DSM 15236 / T118</strain>
    </source>
</reference>
<organism evidence="1 2">
    <name type="scientific">Albidiferax ferrireducens (strain ATCC BAA-621 / DSM 15236 / T118)</name>
    <name type="common">Rhodoferax ferrireducens</name>
    <dbReference type="NCBI Taxonomy" id="338969"/>
    <lineage>
        <taxon>Bacteria</taxon>
        <taxon>Pseudomonadati</taxon>
        <taxon>Pseudomonadota</taxon>
        <taxon>Betaproteobacteria</taxon>
        <taxon>Burkholderiales</taxon>
        <taxon>Comamonadaceae</taxon>
        <taxon>Rhodoferax</taxon>
    </lineage>
</organism>
<name>Q221K5_ALBFT</name>
<dbReference type="AlphaFoldDB" id="Q221K5"/>
<dbReference type="EMBL" id="CP000267">
    <property type="protein sequence ID" value="ABD68298.1"/>
    <property type="molecule type" value="Genomic_DNA"/>
</dbReference>
<dbReference type="eggNOG" id="ENOG5033466">
    <property type="taxonomic scope" value="Bacteria"/>
</dbReference>
<protein>
    <recommendedName>
        <fullName evidence="3">Twin-arginine translocation pathway signal</fullName>
    </recommendedName>
</protein>
<keyword evidence="2" id="KW-1185">Reference proteome</keyword>
<dbReference type="HOGENOM" id="CLU_114930_1_0_4"/>
<proteinExistence type="predicted"/>
<dbReference type="KEGG" id="rfr:Rfer_0547"/>
<gene>
    <name evidence="1" type="ordered locus">Rfer_0547</name>
</gene>
<evidence type="ECO:0000313" key="2">
    <source>
        <dbReference type="Proteomes" id="UP000008332"/>
    </source>
</evidence>
<dbReference type="OrthoDB" id="329761at2"/>
<dbReference type="Proteomes" id="UP000008332">
    <property type="component" value="Chromosome"/>
</dbReference>
<accession>Q221K5</accession>
<dbReference type="STRING" id="338969.Rfer_0547"/>
<evidence type="ECO:0000313" key="1">
    <source>
        <dbReference type="EMBL" id="ABD68298.1"/>
    </source>
</evidence>